<dbReference type="Pfam" id="PF24042">
    <property type="entry name" value="DUF7351"/>
    <property type="match status" value="1"/>
</dbReference>
<protein>
    <submittedName>
        <fullName evidence="3">Uncharacterized protein</fullName>
    </submittedName>
</protein>
<keyword evidence="4" id="KW-1185">Reference proteome</keyword>
<proteinExistence type="predicted"/>
<feature type="domain" description="DUF7347" evidence="1">
    <location>
        <begin position="8"/>
        <end position="92"/>
    </location>
</feature>
<evidence type="ECO:0000313" key="4">
    <source>
        <dbReference type="Proteomes" id="UP000250088"/>
    </source>
</evidence>
<dbReference type="AlphaFoldDB" id="A0A2Z2HTM3"/>
<reference evidence="4" key="1">
    <citation type="submission" date="2017-02" db="EMBL/GenBank/DDBJ databases">
        <title>Natronthermophilus aegyptiacus gen. nov.,sp. nov., an aerobic, extremely halophilic alkalithermophilic archaeon isolated from the athalassohaline Wadi An Natrun, Egypt.</title>
        <authorList>
            <person name="Zhao B."/>
        </authorList>
    </citation>
    <scope>NUCLEOTIDE SEQUENCE [LARGE SCALE GENOMIC DNA]</scope>
    <source>
        <strain evidence="4">JW/NM-HA 15</strain>
    </source>
</reference>
<organism evidence="3 4">
    <name type="scientific">Natrarchaeobaculum aegyptiacum</name>
    <dbReference type="NCBI Taxonomy" id="745377"/>
    <lineage>
        <taxon>Archaea</taxon>
        <taxon>Methanobacteriati</taxon>
        <taxon>Methanobacteriota</taxon>
        <taxon>Stenosarchaea group</taxon>
        <taxon>Halobacteria</taxon>
        <taxon>Halobacteriales</taxon>
        <taxon>Natrialbaceae</taxon>
        <taxon>Natrarchaeobaculum</taxon>
    </lineage>
</organism>
<dbReference type="Pfam" id="PF24038">
    <property type="entry name" value="DUF7347"/>
    <property type="match status" value="1"/>
</dbReference>
<evidence type="ECO:0000259" key="1">
    <source>
        <dbReference type="Pfam" id="PF24038"/>
    </source>
</evidence>
<dbReference type="Gene3D" id="1.10.10.10">
    <property type="entry name" value="Winged helix-like DNA-binding domain superfamily/Winged helix DNA-binding domain"/>
    <property type="match status" value="1"/>
</dbReference>
<feature type="domain" description="DUF7351" evidence="2">
    <location>
        <begin position="109"/>
        <end position="291"/>
    </location>
</feature>
<dbReference type="InterPro" id="IPR055771">
    <property type="entry name" value="DUF7347"/>
</dbReference>
<sequence>MTAAQTAADAFALLSDPSRVTILRAVAVAQYEQDPSSPGFESLAFSEIYDRVDVDNTSKLSYHLGELTGTYLRKDDDGYALTHAGDQIVRFILAENFHEPTDVGTIETDGTCFYCEETALEAGLDDQYFVVRCQACDRPVTGYIVTPAQARASSGEALLESLTRKQWAEFGLVQAGVCPECAGRVETDVYSVDDLATLEEVPISHFTMHECEACLRRFSGPLAYAAAFRTPPIAFHWDHGVDLVQHGWWELYDHLVAGQWTADRIATDPAEYRVVFRHGNAELRMFLDDDARTIRTERVRGRGGRLTEP</sequence>
<evidence type="ECO:0000259" key="2">
    <source>
        <dbReference type="Pfam" id="PF24042"/>
    </source>
</evidence>
<dbReference type="InterPro" id="IPR036388">
    <property type="entry name" value="WH-like_DNA-bd_sf"/>
</dbReference>
<dbReference type="RefSeq" id="WP_086888882.1">
    <property type="nucleotide sequence ID" value="NZ_CP019893.1"/>
</dbReference>
<dbReference type="Proteomes" id="UP000250088">
    <property type="component" value="Chromosome"/>
</dbReference>
<accession>A0A2Z2HTM3</accession>
<dbReference type="InterPro" id="IPR055775">
    <property type="entry name" value="DUF7351"/>
</dbReference>
<dbReference type="EMBL" id="CP019893">
    <property type="protein sequence ID" value="ARS90512.1"/>
    <property type="molecule type" value="Genomic_DNA"/>
</dbReference>
<evidence type="ECO:0000313" key="3">
    <source>
        <dbReference type="EMBL" id="ARS90512.1"/>
    </source>
</evidence>
<dbReference type="OrthoDB" id="8482at2157"/>
<dbReference type="GeneID" id="32894966"/>
<name>A0A2Z2HTM3_9EURY</name>
<gene>
    <name evidence="3" type="ORF">B1756_12775</name>
</gene>
<dbReference type="KEGG" id="naj:B1756_12775"/>